<evidence type="ECO:0000313" key="3">
    <source>
        <dbReference type="Proteomes" id="UP000193689"/>
    </source>
</evidence>
<feature type="signal peptide" evidence="1">
    <location>
        <begin position="1"/>
        <end position="22"/>
    </location>
</feature>
<dbReference type="GeneID" id="63776598"/>
<keyword evidence="1" id="KW-0732">Signal</keyword>
<proteinExistence type="predicted"/>
<dbReference type="InParanoid" id="A0A1Y2DUP3"/>
<organism evidence="2 3">
    <name type="scientific">Pseudomassariella vexata</name>
    <dbReference type="NCBI Taxonomy" id="1141098"/>
    <lineage>
        <taxon>Eukaryota</taxon>
        <taxon>Fungi</taxon>
        <taxon>Dikarya</taxon>
        <taxon>Ascomycota</taxon>
        <taxon>Pezizomycotina</taxon>
        <taxon>Sordariomycetes</taxon>
        <taxon>Xylariomycetidae</taxon>
        <taxon>Amphisphaeriales</taxon>
        <taxon>Pseudomassariaceae</taxon>
        <taxon>Pseudomassariella</taxon>
    </lineage>
</organism>
<sequence length="81" mass="8945">MYRSIGELLIVWCRLLAFGSTGKMTYSLKKKCIRCDDCGIVHGLIARIVGGYIAAAEERSTASQLIELCRRFCNMASIGNP</sequence>
<keyword evidence="3" id="KW-1185">Reference proteome</keyword>
<feature type="chain" id="PRO_5012892320" evidence="1">
    <location>
        <begin position="23"/>
        <end position="81"/>
    </location>
</feature>
<name>A0A1Y2DUP3_9PEZI</name>
<dbReference type="Proteomes" id="UP000193689">
    <property type="component" value="Unassembled WGS sequence"/>
</dbReference>
<evidence type="ECO:0000256" key="1">
    <source>
        <dbReference type="SAM" id="SignalP"/>
    </source>
</evidence>
<comment type="caution">
    <text evidence="2">The sequence shown here is derived from an EMBL/GenBank/DDBJ whole genome shotgun (WGS) entry which is preliminary data.</text>
</comment>
<gene>
    <name evidence="2" type="ORF">BCR38DRAFT_435586</name>
</gene>
<dbReference type="RefSeq" id="XP_040714638.1">
    <property type="nucleotide sequence ID" value="XM_040860386.1"/>
</dbReference>
<reference evidence="2 3" key="1">
    <citation type="submission" date="2016-07" db="EMBL/GenBank/DDBJ databases">
        <title>Pervasive Adenine N6-methylation of Active Genes in Fungi.</title>
        <authorList>
            <consortium name="DOE Joint Genome Institute"/>
            <person name="Mondo S.J."/>
            <person name="Dannebaum R.O."/>
            <person name="Kuo R.C."/>
            <person name="Labutti K."/>
            <person name="Haridas S."/>
            <person name="Kuo A."/>
            <person name="Salamov A."/>
            <person name="Ahrendt S.R."/>
            <person name="Lipzen A."/>
            <person name="Sullivan W."/>
            <person name="Andreopoulos W.B."/>
            <person name="Clum A."/>
            <person name="Lindquist E."/>
            <person name="Daum C."/>
            <person name="Ramamoorthy G.K."/>
            <person name="Gryganskyi A."/>
            <person name="Culley D."/>
            <person name="Magnuson J.K."/>
            <person name="James T.Y."/>
            <person name="O'Malley M.A."/>
            <person name="Stajich J.E."/>
            <person name="Spatafora J.W."/>
            <person name="Visel A."/>
            <person name="Grigoriev I.V."/>
        </authorList>
    </citation>
    <scope>NUCLEOTIDE SEQUENCE [LARGE SCALE GENOMIC DNA]</scope>
    <source>
        <strain evidence="2 3">CBS 129021</strain>
    </source>
</reference>
<dbReference type="EMBL" id="MCFJ01000008">
    <property type="protein sequence ID" value="ORY62981.1"/>
    <property type="molecule type" value="Genomic_DNA"/>
</dbReference>
<accession>A0A1Y2DUP3</accession>
<dbReference type="AlphaFoldDB" id="A0A1Y2DUP3"/>
<protein>
    <submittedName>
        <fullName evidence="2">Uncharacterized protein</fullName>
    </submittedName>
</protein>
<evidence type="ECO:0000313" key="2">
    <source>
        <dbReference type="EMBL" id="ORY62981.1"/>
    </source>
</evidence>